<dbReference type="Gene3D" id="3.40.50.300">
    <property type="entry name" value="P-loop containing nucleotide triphosphate hydrolases"/>
    <property type="match status" value="1"/>
</dbReference>
<dbReference type="EMBL" id="LCOZ01000014">
    <property type="protein sequence ID" value="KKU87566.1"/>
    <property type="molecule type" value="Genomic_DNA"/>
</dbReference>
<dbReference type="SUPFAM" id="SSF52540">
    <property type="entry name" value="P-loop containing nucleoside triphosphate hydrolases"/>
    <property type="match status" value="1"/>
</dbReference>
<dbReference type="InterPro" id="IPR027417">
    <property type="entry name" value="P-loop_NTPase"/>
</dbReference>
<dbReference type="AlphaFoldDB" id="A0A0G1U0F9"/>
<dbReference type="GO" id="GO:0016301">
    <property type="term" value="F:kinase activity"/>
    <property type="evidence" value="ECO:0007669"/>
    <property type="project" value="UniProtKB-KW"/>
</dbReference>
<name>A0A0G1U0F9_9BACT</name>
<evidence type="ECO:0000313" key="2">
    <source>
        <dbReference type="Proteomes" id="UP000034772"/>
    </source>
</evidence>
<keyword evidence="1" id="KW-0418">Kinase</keyword>
<comment type="caution">
    <text evidence="1">The sequence shown here is derived from an EMBL/GenBank/DDBJ whole genome shotgun (WGS) entry which is preliminary data.</text>
</comment>
<dbReference type="Pfam" id="PF13189">
    <property type="entry name" value="Cytidylate_kin2"/>
    <property type="match status" value="1"/>
</dbReference>
<organism evidence="1 2">
    <name type="scientific">Candidatus Beckwithbacteria bacterium GW2011_GWC2_47_9</name>
    <dbReference type="NCBI Taxonomy" id="1618373"/>
    <lineage>
        <taxon>Bacteria</taxon>
        <taxon>Candidatus Beckwithiibacteriota</taxon>
    </lineage>
</organism>
<evidence type="ECO:0000313" key="1">
    <source>
        <dbReference type="EMBL" id="KKU87566.1"/>
    </source>
</evidence>
<sequence>MGLFDDLIARHIKRKELLLSEPVESREKRTVRPFITISRESGSGGGPIAKLVAKKLGFKLYNKKLIELTAKKSKHRKNLIESLDEKDRGFVEDLVNSMLNPDYVGEETYIKHLCQVVLSAAHKGNCVILGRGSNFITSQYGGLHVRIVSPFLVRAGYTAQYEGWSIYEARERVKEFDRERKEFIKKNFGKDPSSANYYDIVVNTTYYDLEQAASIIVAAFKQKFPGWKKS</sequence>
<proteinExistence type="predicted"/>
<keyword evidence="1" id="KW-0808">Transferase</keyword>
<reference evidence="1 2" key="1">
    <citation type="journal article" date="2015" name="Nature">
        <title>rRNA introns, odd ribosomes, and small enigmatic genomes across a large radiation of phyla.</title>
        <authorList>
            <person name="Brown C.T."/>
            <person name="Hug L.A."/>
            <person name="Thomas B.C."/>
            <person name="Sharon I."/>
            <person name="Castelle C.J."/>
            <person name="Singh A."/>
            <person name="Wilkins M.J."/>
            <person name="Williams K.H."/>
            <person name="Banfield J.F."/>
        </authorList>
    </citation>
    <scope>NUCLEOTIDE SEQUENCE [LARGE SCALE GENOMIC DNA]</scope>
</reference>
<protein>
    <submittedName>
        <fullName evidence="1">Cmk: cytidylate kinase</fullName>
    </submittedName>
</protein>
<gene>
    <name evidence="1" type="ORF">UY17_C0014G0004</name>
</gene>
<accession>A0A0G1U0F9</accession>
<dbReference type="Proteomes" id="UP000034772">
    <property type="component" value="Unassembled WGS sequence"/>
</dbReference>